<keyword evidence="1" id="KW-1133">Transmembrane helix</keyword>
<gene>
    <name evidence="2" type="ORF">EGK74_08035</name>
</gene>
<feature type="transmembrane region" description="Helical" evidence="1">
    <location>
        <begin position="15"/>
        <end position="33"/>
    </location>
</feature>
<evidence type="ECO:0000313" key="3">
    <source>
        <dbReference type="Proteomes" id="UP000272412"/>
    </source>
</evidence>
<proteinExistence type="predicted"/>
<dbReference type="AlphaFoldDB" id="A0A3N4MTT5"/>
<dbReference type="EMBL" id="RPFL01000019">
    <property type="protein sequence ID" value="RPD86658.1"/>
    <property type="molecule type" value="Genomic_DNA"/>
</dbReference>
<organism evidence="2 3">
    <name type="scientific">Neisseria weixii</name>
    <dbReference type="NCBI Taxonomy" id="1853276"/>
    <lineage>
        <taxon>Bacteria</taxon>
        <taxon>Pseudomonadati</taxon>
        <taxon>Pseudomonadota</taxon>
        <taxon>Betaproteobacteria</taxon>
        <taxon>Neisseriales</taxon>
        <taxon>Neisseriaceae</taxon>
        <taxon>Neisseria</taxon>
    </lineage>
</organism>
<evidence type="ECO:0000313" key="2">
    <source>
        <dbReference type="EMBL" id="RPD86658.1"/>
    </source>
</evidence>
<accession>A0A3N4MTT5</accession>
<evidence type="ECO:0000256" key="1">
    <source>
        <dbReference type="SAM" id="Phobius"/>
    </source>
</evidence>
<reference evidence="2 3" key="1">
    <citation type="submission" date="2018-11" db="EMBL/GenBank/DDBJ databases">
        <title>Neisseria weixii sp. nov. isolated from the rectal contents of plateau pika (Ochotona cruzoniae).</title>
        <authorList>
            <person name="Zhang G."/>
        </authorList>
    </citation>
    <scope>NUCLEOTIDE SEQUENCE [LARGE SCALE GENOMIC DNA]</scope>
    <source>
        <strain evidence="2 3">10009</strain>
    </source>
</reference>
<name>A0A3N4MTT5_9NEIS</name>
<sequence length="96" mass="11369">MFYPNTQSQVCNKDTYANVNIIFKMISLIFHFYRHTVLFRRPETFQNQLVFQTAKQNRYIPENNHVSNIICQPATITNVKLPPKSVIRKQNRLQAV</sequence>
<comment type="caution">
    <text evidence="2">The sequence shown here is derived from an EMBL/GenBank/DDBJ whole genome shotgun (WGS) entry which is preliminary data.</text>
</comment>
<protein>
    <submittedName>
        <fullName evidence="2">Uncharacterized protein</fullName>
    </submittedName>
</protein>
<keyword evidence="1" id="KW-0812">Transmembrane</keyword>
<keyword evidence="3" id="KW-1185">Reference proteome</keyword>
<keyword evidence="1" id="KW-0472">Membrane</keyword>
<dbReference type="Proteomes" id="UP000272412">
    <property type="component" value="Unassembled WGS sequence"/>
</dbReference>